<evidence type="ECO:0008006" key="4">
    <source>
        <dbReference type="Google" id="ProtNLM"/>
    </source>
</evidence>
<keyword evidence="1" id="KW-0472">Membrane</keyword>
<feature type="transmembrane region" description="Helical" evidence="1">
    <location>
        <begin position="217"/>
        <end position="238"/>
    </location>
</feature>
<evidence type="ECO:0000313" key="2">
    <source>
        <dbReference type="EMBL" id="AJA08471.1"/>
    </source>
</evidence>
<dbReference type="EMBL" id="CP009122">
    <property type="protein sequence ID" value="AJA08471.1"/>
    <property type="molecule type" value="Genomic_DNA"/>
</dbReference>
<evidence type="ECO:0000313" key="3">
    <source>
        <dbReference type="Proteomes" id="UP000030907"/>
    </source>
</evidence>
<feature type="transmembrane region" description="Helical" evidence="1">
    <location>
        <begin position="244"/>
        <end position="266"/>
    </location>
</feature>
<dbReference type="RefSeq" id="WP_039573543.1">
    <property type="nucleotide sequence ID" value="NZ_CP009122.1"/>
</dbReference>
<protein>
    <recommendedName>
        <fullName evidence="4">Glycerophosphoryl diester phosphodiesterase membrane domain-containing protein</fullName>
    </recommendedName>
</protein>
<dbReference type="AlphaFoldDB" id="A0A0A7PED1"/>
<dbReference type="STRING" id="1515612.SKP52_07755"/>
<evidence type="ECO:0000256" key="1">
    <source>
        <dbReference type="SAM" id="Phobius"/>
    </source>
</evidence>
<organism evidence="2 3">
    <name type="scientific">Sphingopyxis fribergensis</name>
    <dbReference type="NCBI Taxonomy" id="1515612"/>
    <lineage>
        <taxon>Bacteria</taxon>
        <taxon>Pseudomonadati</taxon>
        <taxon>Pseudomonadota</taxon>
        <taxon>Alphaproteobacteria</taxon>
        <taxon>Sphingomonadales</taxon>
        <taxon>Sphingomonadaceae</taxon>
        <taxon>Sphingopyxis</taxon>
    </lineage>
</organism>
<dbReference type="Proteomes" id="UP000030907">
    <property type="component" value="Chromosome"/>
</dbReference>
<proteinExistence type="predicted"/>
<dbReference type="OrthoDB" id="7447036at2"/>
<accession>A0A0A7PED1</accession>
<keyword evidence="3" id="KW-1185">Reference proteome</keyword>
<keyword evidence="1" id="KW-1133">Transmembrane helix</keyword>
<sequence length="293" mass="30720">MAKMSIGAAFSETFAFMKANWMQMLIWVGGALVVVGVLGFLLLGSTFSAMAMAPNDPSLVMGAFGKIFLFALVAAVIFYGVSMLIWRGGMHPGEAPNFAWAFQAGPALAFGMFVVMIAAYIVIFIIMFILTLIFGAALGGMGGFSPEALTSGGASAIGGGAILLMVILYIAMVVFLLWVQGRFMVAGPVMANQLTRNPVTGLGESWRLTGPSQWTIVGFYLLFVIGIFIYALIAGMIFGGVLGAILGGSAVGAILTMIVMAALVYLPIIMISFSMPVGVYRAIAPRASGDVFA</sequence>
<feature type="transmembrane region" description="Helical" evidence="1">
    <location>
        <begin position="107"/>
        <end position="136"/>
    </location>
</feature>
<feature type="transmembrane region" description="Helical" evidence="1">
    <location>
        <begin position="67"/>
        <end position="86"/>
    </location>
</feature>
<reference evidence="2 3" key="1">
    <citation type="journal article" date="2015" name="Int. J. Syst. Evol. Microbiol.">
        <title>Description of Sphingopyxis fribergensis sp. nov. - a soil bacterium with the ability to degrade styrene and phenylacetic acid.</title>
        <authorList>
            <person name="Oelschlagel M."/>
            <person name="Ruckert C."/>
            <person name="Kalinowski J."/>
            <person name="Schmidt G."/>
            <person name="Schlomann M."/>
            <person name="Tischler D."/>
        </authorList>
    </citation>
    <scope>NUCLEOTIDE SEQUENCE [LARGE SCALE GENOMIC DNA]</scope>
    <source>
        <strain evidence="2 3">Kp5.2</strain>
    </source>
</reference>
<dbReference type="HOGENOM" id="CLU_949647_0_0_5"/>
<gene>
    <name evidence="2" type="ORF">SKP52_07755</name>
</gene>
<dbReference type="KEGG" id="sphk:SKP52_07755"/>
<feature type="transmembrane region" description="Helical" evidence="1">
    <location>
        <begin position="156"/>
        <end position="179"/>
    </location>
</feature>
<name>A0A0A7PED1_9SPHN</name>
<keyword evidence="1" id="KW-0812">Transmembrane</keyword>